<proteinExistence type="predicted"/>
<feature type="domain" description="C2H2-type" evidence="2">
    <location>
        <begin position="348"/>
        <end position="375"/>
    </location>
</feature>
<dbReference type="InterPro" id="IPR013087">
    <property type="entry name" value="Znf_C2H2_type"/>
</dbReference>
<evidence type="ECO:0000259" key="2">
    <source>
        <dbReference type="SMART" id="SM00355"/>
    </source>
</evidence>
<evidence type="ECO:0000313" key="4">
    <source>
        <dbReference type="Proteomes" id="UP001629113"/>
    </source>
</evidence>
<sequence>MGFNHRFEPSAQPHYFHTSVYTNDNTEHQDLWRYNIDPALQDSQVHGWYELEQPLLQRWAAEPEKMLFTASSTSGFPFQDFSANFGGPTAPFPQAVTGRMDSSRLSQDLSSTCSSVRSPRAEPEYHSDHCSQTQEDYNHLRATGHINQGLPDWSEPPARNIFSMSNYPCVNLSQVQAYPDVGSEPSDEGYIGMDTKGDFTEAPSQSPDCNAIPIYSTRHDEGLGASIKDEASPKREDSDYSNDSVDDADGDEDIEIDTIVCEYPEPEENSDTEYNPRSSQSRKRQTSTKTNRSITKRPQISRISRISRISKDSKMSSSLTCKSCPKRPIFADANTLRRHVAVSHSRFFVCVFSFAGCKSTFASKNEWKRHVSSQHLNLCYWACTQDNCSGAQFNRKDLYTQHLRRMHAPFAVKRQGKKSASWEERVRELQTSALRERRSAPSQLACTKEGCDMFFEGSSAWDDRMEHVGKHLEKGAVLDQGADTFLTSWAQETRVIERKGDEWQFCKGPGRPRNTNDARTDPEDEEDEEEDDDAECEDE</sequence>
<dbReference type="EMBL" id="JBFCZG010000003">
    <property type="protein sequence ID" value="KAL3424270.1"/>
    <property type="molecule type" value="Genomic_DNA"/>
</dbReference>
<protein>
    <submittedName>
        <fullName evidence="3">C2H2 finger domain-containing protein</fullName>
    </submittedName>
</protein>
<comment type="caution">
    <text evidence="3">The sequence shown here is derived from an EMBL/GenBank/DDBJ whole genome shotgun (WGS) entry which is preliminary data.</text>
</comment>
<feature type="compositionally biased region" description="Acidic residues" evidence="1">
    <location>
        <begin position="522"/>
        <end position="539"/>
    </location>
</feature>
<dbReference type="Gene3D" id="3.30.160.60">
    <property type="entry name" value="Classic Zinc Finger"/>
    <property type="match status" value="1"/>
</dbReference>
<feature type="region of interest" description="Disordered" evidence="1">
    <location>
        <begin position="500"/>
        <end position="539"/>
    </location>
</feature>
<dbReference type="SMART" id="SM00355">
    <property type="entry name" value="ZnF_C2H2"/>
    <property type="match status" value="4"/>
</dbReference>
<keyword evidence="4" id="KW-1185">Reference proteome</keyword>
<feature type="compositionally biased region" description="Acidic residues" evidence="1">
    <location>
        <begin position="244"/>
        <end position="256"/>
    </location>
</feature>
<accession>A0ABR4PLR2</accession>
<dbReference type="PANTHER" id="PTHR23225:SF2">
    <property type="entry name" value="AT09679P-RELATED"/>
    <property type="match status" value="1"/>
</dbReference>
<dbReference type="Proteomes" id="UP001629113">
    <property type="component" value="Unassembled WGS sequence"/>
</dbReference>
<feature type="domain" description="C2H2-type" evidence="2">
    <location>
        <begin position="319"/>
        <end position="344"/>
    </location>
</feature>
<feature type="domain" description="C2H2-type" evidence="2">
    <location>
        <begin position="381"/>
        <end position="407"/>
    </location>
</feature>
<dbReference type="InterPro" id="IPR039970">
    <property type="entry name" value="TF_Grauzone"/>
</dbReference>
<feature type="domain" description="C2H2-type" evidence="2">
    <location>
        <begin position="444"/>
        <end position="471"/>
    </location>
</feature>
<reference evidence="3 4" key="1">
    <citation type="submission" date="2024-06" db="EMBL/GenBank/DDBJ databases">
        <title>Complete genome of Phlyctema vagabunda strain 19-DSS-EL-015.</title>
        <authorList>
            <person name="Fiorenzani C."/>
        </authorList>
    </citation>
    <scope>NUCLEOTIDE SEQUENCE [LARGE SCALE GENOMIC DNA]</scope>
    <source>
        <strain evidence="3 4">19-DSS-EL-015</strain>
    </source>
</reference>
<organism evidence="3 4">
    <name type="scientific">Phlyctema vagabunda</name>
    <dbReference type="NCBI Taxonomy" id="108571"/>
    <lineage>
        <taxon>Eukaryota</taxon>
        <taxon>Fungi</taxon>
        <taxon>Dikarya</taxon>
        <taxon>Ascomycota</taxon>
        <taxon>Pezizomycotina</taxon>
        <taxon>Leotiomycetes</taxon>
        <taxon>Helotiales</taxon>
        <taxon>Dermateaceae</taxon>
        <taxon>Phlyctema</taxon>
    </lineage>
</organism>
<dbReference type="PANTHER" id="PTHR23225">
    <property type="entry name" value="ZINC FINGER PROTEIN"/>
    <property type="match status" value="1"/>
</dbReference>
<gene>
    <name evidence="3" type="ORF">PVAG01_03551</name>
</gene>
<evidence type="ECO:0000313" key="3">
    <source>
        <dbReference type="EMBL" id="KAL3424270.1"/>
    </source>
</evidence>
<name>A0ABR4PLR2_9HELO</name>
<feature type="compositionally biased region" description="Basic and acidic residues" evidence="1">
    <location>
        <begin position="217"/>
        <end position="238"/>
    </location>
</feature>
<feature type="region of interest" description="Disordered" evidence="1">
    <location>
        <begin position="181"/>
        <end position="299"/>
    </location>
</feature>
<evidence type="ECO:0000256" key="1">
    <source>
        <dbReference type="SAM" id="MobiDB-lite"/>
    </source>
</evidence>